<organism evidence="1 2">
    <name type="scientific">Paractinoplanes atraurantiacus</name>
    <dbReference type="NCBI Taxonomy" id="1036182"/>
    <lineage>
        <taxon>Bacteria</taxon>
        <taxon>Bacillati</taxon>
        <taxon>Actinomycetota</taxon>
        <taxon>Actinomycetes</taxon>
        <taxon>Micromonosporales</taxon>
        <taxon>Micromonosporaceae</taxon>
        <taxon>Paractinoplanes</taxon>
    </lineage>
</organism>
<gene>
    <name evidence="1" type="ORF">SAMN05421748_1631</name>
</gene>
<dbReference type="Proteomes" id="UP000219612">
    <property type="component" value="Unassembled WGS sequence"/>
</dbReference>
<evidence type="ECO:0000313" key="2">
    <source>
        <dbReference type="Proteomes" id="UP000219612"/>
    </source>
</evidence>
<dbReference type="EMBL" id="OBDY01000063">
    <property type="protein sequence ID" value="SNY76090.1"/>
    <property type="molecule type" value="Genomic_DNA"/>
</dbReference>
<feature type="non-terminal residue" evidence="1">
    <location>
        <position position="1"/>
    </location>
</feature>
<dbReference type="AlphaFoldDB" id="A0A285KTX8"/>
<sequence length="230" mass="23188">AGRAVPGGGARSAEGCGTWGTKRGRRDARCGVMRCRTWGRGLSLGARGAGRGARGAGRGARCAGCEMRGVRCEAWDAGREAWALVRGTTRGRWPEGRDTRRGARGLISGARNACARCGPRGPSWAAGTRRALRCAVRREARAWRGTGAKGELEVGNAGPAVRGGSVVGAGGAGGRSLRGLWLVDDRVGAGGRGWRCGGGRVGGAVDKGGSGLLGGLSWGTAAQPGGASQA</sequence>
<name>A0A285KTX8_9ACTN</name>
<keyword evidence="2" id="KW-1185">Reference proteome</keyword>
<reference evidence="2" key="1">
    <citation type="submission" date="2017-09" db="EMBL/GenBank/DDBJ databases">
        <authorList>
            <person name="Varghese N."/>
            <person name="Submissions S."/>
        </authorList>
    </citation>
    <scope>NUCLEOTIDE SEQUENCE [LARGE SCALE GENOMIC DNA]</scope>
    <source>
        <strain evidence="2">CGMCC 4.6857</strain>
    </source>
</reference>
<protein>
    <submittedName>
        <fullName evidence="1">Uncharacterized protein</fullName>
    </submittedName>
</protein>
<accession>A0A285KTX8</accession>
<evidence type="ECO:0000313" key="1">
    <source>
        <dbReference type="EMBL" id="SNY76090.1"/>
    </source>
</evidence>
<proteinExistence type="predicted"/>